<protein>
    <recommendedName>
        <fullName evidence="2">5'-3' DNA helicase ZGRF1-like N-terminal domain-containing protein</fullName>
    </recommendedName>
</protein>
<dbReference type="PANTHER" id="PTHR28535:SF1">
    <property type="entry name" value="PROTEIN ZGRF1"/>
    <property type="match status" value="1"/>
</dbReference>
<dbReference type="Pfam" id="PF10382">
    <property type="entry name" value="ZGRF1-like_N"/>
    <property type="match status" value="1"/>
</dbReference>
<feature type="region of interest" description="Disordered" evidence="1">
    <location>
        <begin position="249"/>
        <end position="296"/>
    </location>
</feature>
<dbReference type="PANTHER" id="PTHR28535">
    <property type="entry name" value="ZINC FINGER GRF-TYPE CONTAINING 1"/>
    <property type="match status" value="1"/>
</dbReference>
<dbReference type="Proteomes" id="UP000283383">
    <property type="component" value="Unassembled WGS sequence"/>
</dbReference>
<dbReference type="GO" id="GO:0035861">
    <property type="term" value="C:site of double-strand break"/>
    <property type="evidence" value="ECO:0007669"/>
    <property type="project" value="TreeGrafter"/>
</dbReference>
<accession>A0A420JBL3</accession>
<organism evidence="3 4">
    <name type="scientific">Golovinomyces cichoracearum</name>
    <dbReference type="NCBI Taxonomy" id="62708"/>
    <lineage>
        <taxon>Eukaryota</taxon>
        <taxon>Fungi</taxon>
        <taxon>Dikarya</taxon>
        <taxon>Ascomycota</taxon>
        <taxon>Pezizomycotina</taxon>
        <taxon>Leotiomycetes</taxon>
        <taxon>Erysiphales</taxon>
        <taxon>Erysiphaceae</taxon>
        <taxon>Golovinomyces</taxon>
    </lineage>
</organism>
<dbReference type="GO" id="GO:0006302">
    <property type="term" value="P:double-strand break repair"/>
    <property type="evidence" value="ECO:0007669"/>
    <property type="project" value="TreeGrafter"/>
</dbReference>
<keyword evidence="4" id="KW-1185">Reference proteome</keyword>
<evidence type="ECO:0000259" key="2">
    <source>
        <dbReference type="Pfam" id="PF10382"/>
    </source>
</evidence>
<name>A0A420JBL3_9PEZI</name>
<dbReference type="EMBL" id="MCBQ01000127">
    <property type="protein sequence ID" value="RKF84132.1"/>
    <property type="molecule type" value="Genomic_DNA"/>
</dbReference>
<evidence type="ECO:0000313" key="3">
    <source>
        <dbReference type="EMBL" id="RKF84132.1"/>
    </source>
</evidence>
<reference evidence="3 4" key="1">
    <citation type="journal article" date="2018" name="BMC Genomics">
        <title>Comparative genome analyses reveal sequence features reflecting distinct modes of host-adaptation between dicot and monocot powdery mildew.</title>
        <authorList>
            <person name="Wu Y."/>
            <person name="Ma X."/>
            <person name="Pan Z."/>
            <person name="Kale S.D."/>
            <person name="Song Y."/>
            <person name="King H."/>
            <person name="Zhang Q."/>
            <person name="Presley C."/>
            <person name="Deng X."/>
            <person name="Wei C.I."/>
            <person name="Xiao S."/>
        </authorList>
    </citation>
    <scope>NUCLEOTIDE SEQUENCE [LARGE SCALE GENOMIC DNA]</scope>
    <source>
        <strain evidence="3">UMSG3</strain>
    </source>
</reference>
<gene>
    <name evidence="3" type="ORF">GcM3_001015</name>
</gene>
<feature type="compositionally biased region" description="Basic and acidic residues" evidence="1">
    <location>
        <begin position="488"/>
        <end position="497"/>
    </location>
</feature>
<feature type="region of interest" description="Disordered" evidence="1">
    <location>
        <begin position="189"/>
        <end position="211"/>
    </location>
</feature>
<proteinExistence type="predicted"/>
<feature type="domain" description="5'-3' DNA helicase ZGRF1-like N-terminal" evidence="2">
    <location>
        <begin position="26"/>
        <end position="107"/>
    </location>
</feature>
<feature type="compositionally biased region" description="Basic and acidic residues" evidence="1">
    <location>
        <begin position="252"/>
        <end position="271"/>
    </location>
</feature>
<dbReference type="AlphaFoldDB" id="A0A420JBL3"/>
<evidence type="ECO:0000313" key="4">
    <source>
        <dbReference type="Proteomes" id="UP000283383"/>
    </source>
</evidence>
<feature type="compositionally biased region" description="Polar residues" evidence="1">
    <location>
        <begin position="202"/>
        <end position="211"/>
    </location>
</feature>
<dbReference type="GO" id="GO:0005634">
    <property type="term" value="C:nucleus"/>
    <property type="evidence" value="ECO:0007669"/>
    <property type="project" value="TreeGrafter"/>
</dbReference>
<comment type="caution">
    <text evidence="3">The sequence shown here is derived from an EMBL/GenBank/DDBJ whole genome shotgun (WGS) entry which is preliminary data.</text>
</comment>
<sequence length="762" mass="85858">MTSYPAYSGQTTSSLSHLQDKNIAPVLDFRCLFTRDIKRKQKRWHDGRLKLHTFNKRIMVYDDGSNFVGDSYWQENGELKEGEELSLERNGILVEVGEYMGKRDQDLKELMDSRTKIREIGNIKNSTPESFSRFPVEAIQRKIIGSNFPRSNAVNLVTPVGQISKESISDYVEIDKPEDQEEIFVQGSTGHKPWNKRRKHNISPNRKGSYTQNLTGTRVVLTSQPSCSKPISYKPIKVKRVTSNSSRITIDLTKDDEKNKPKNVEKEREESVNLSHQACKSRKYTPSSHKSKSGYASKLAGTSLAISSPGLLPQKRIDNKTTENPGNISKEIIDLQAPISVSIRNNENSLFFGEDMATDSEVLSLISPNNHSEKGKSSNSLESTLNYTLVKRKDYPRENRSWPVIQKSDPSNCKSSLPAASEPNTILKDSDTECCTTNRVKEVIKKSGRDRPKSILRIKSRPPRKMMFMEKSVAHRPLSAQSKVQSRRSPEVFERQKPVPLNPPCEIQKTESLRRISTTAQIAQDKKLSSHVCTVKYNDSQAFGDHSSTIGIEFHQKRSMRKNPIKSNSTSNPIDDNSARLVKDDILLASTHDQRSRLEQKNLNQEIEEPRSNFLKSPDAPADDIEKSEKASNIGSTSSKLLPLKTSLGIKSLKIDDRPDNQTLNEAPLSILHQENTKTSSKFHLSNPATRGISLHTITATTVDALHINRDVFISPSPPLYGMEDLVDEKNYTNLPSQRNLTSLFGPWSRESFDLFGKSKPP</sequence>
<evidence type="ECO:0000256" key="1">
    <source>
        <dbReference type="SAM" id="MobiDB-lite"/>
    </source>
</evidence>
<dbReference type="InterPro" id="IPR018838">
    <property type="entry name" value="ZGRF1-like_N"/>
</dbReference>
<feature type="region of interest" description="Disordered" evidence="1">
    <location>
        <begin position="472"/>
        <end position="505"/>
    </location>
</feature>
<feature type="compositionally biased region" description="Polar residues" evidence="1">
    <location>
        <begin position="272"/>
        <end position="288"/>
    </location>
</feature>
<feature type="region of interest" description="Disordered" evidence="1">
    <location>
        <begin position="592"/>
        <end position="638"/>
    </location>
</feature>
<dbReference type="STRING" id="62708.A0A420JBL3"/>
<dbReference type="InterPro" id="IPR052800">
    <property type="entry name" value="DNA_Repair_Helicase_ZGRF1"/>
</dbReference>